<evidence type="ECO:0000256" key="2">
    <source>
        <dbReference type="SAM" id="Phobius"/>
    </source>
</evidence>
<keyword evidence="2" id="KW-0472">Membrane</keyword>
<dbReference type="Proteomes" id="UP000050430">
    <property type="component" value="Unassembled WGS sequence"/>
</dbReference>
<keyword evidence="2" id="KW-0812">Transmembrane</keyword>
<protein>
    <recommendedName>
        <fullName evidence="5">PDGLE domain-containing protein</fullName>
    </recommendedName>
</protein>
<proteinExistence type="predicted"/>
<feature type="transmembrane region" description="Helical" evidence="2">
    <location>
        <begin position="88"/>
        <end position="105"/>
    </location>
</feature>
<reference evidence="3 4" key="1">
    <citation type="submission" date="2015-07" db="EMBL/GenBank/DDBJ databases">
        <title>Genome sequence of Leptolinea tardivitalis DSM 16556.</title>
        <authorList>
            <person name="Hemp J."/>
            <person name="Ward L.M."/>
            <person name="Pace L.A."/>
            <person name="Fischer W.W."/>
        </authorList>
    </citation>
    <scope>NUCLEOTIDE SEQUENCE [LARGE SCALE GENOMIC DNA]</scope>
    <source>
        <strain evidence="3 4">YMTK-2</strain>
    </source>
</reference>
<dbReference type="EMBL" id="LGCK01000014">
    <property type="protein sequence ID" value="KPL70556.1"/>
    <property type="molecule type" value="Genomic_DNA"/>
</dbReference>
<name>A0A0P6X8J5_9CHLR</name>
<dbReference type="STRING" id="229920.ADM99_15695"/>
<evidence type="ECO:0000313" key="3">
    <source>
        <dbReference type="EMBL" id="KPL70556.1"/>
    </source>
</evidence>
<evidence type="ECO:0000256" key="1">
    <source>
        <dbReference type="SAM" id="MobiDB-lite"/>
    </source>
</evidence>
<feature type="region of interest" description="Disordered" evidence="1">
    <location>
        <begin position="38"/>
        <end position="74"/>
    </location>
</feature>
<organism evidence="3 4">
    <name type="scientific">Leptolinea tardivitalis</name>
    <dbReference type="NCBI Taxonomy" id="229920"/>
    <lineage>
        <taxon>Bacteria</taxon>
        <taxon>Bacillati</taxon>
        <taxon>Chloroflexota</taxon>
        <taxon>Anaerolineae</taxon>
        <taxon>Anaerolineales</taxon>
        <taxon>Anaerolineaceae</taxon>
        <taxon>Leptolinea</taxon>
    </lineage>
</organism>
<accession>A0A0P6X8J5</accession>
<feature type="compositionally biased region" description="Low complexity" evidence="1">
    <location>
        <begin position="46"/>
        <end position="61"/>
    </location>
</feature>
<sequence>MKKVIVRILILTAIIGLLAAALIAIVNTSAGYSLISSDDRSEGIAPNPSFSTSPSTTQPGTNLPPEGFREHDQQNPGVIGSIEVLKNMGIIAAITFVIVLFRAGFKKLRQVLSKKQPVSVR</sequence>
<dbReference type="RefSeq" id="WP_062422458.1">
    <property type="nucleotide sequence ID" value="NZ_BBYA01000010.1"/>
</dbReference>
<evidence type="ECO:0008006" key="5">
    <source>
        <dbReference type="Google" id="ProtNLM"/>
    </source>
</evidence>
<dbReference type="AlphaFoldDB" id="A0A0P6X8J5"/>
<keyword evidence="4" id="KW-1185">Reference proteome</keyword>
<keyword evidence="2" id="KW-1133">Transmembrane helix</keyword>
<gene>
    <name evidence="3" type="ORF">ADM99_15695</name>
</gene>
<evidence type="ECO:0000313" key="4">
    <source>
        <dbReference type="Proteomes" id="UP000050430"/>
    </source>
</evidence>
<comment type="caution">
    <text evidence="3">The sequence shown here is derived from an EMBL/GenBank/DDBJ whole genome shotgun (WGS) entry which is preliminary data.</text>
</comment>